<evidence type="ECO:0000259" key="2">
    <source>
        <dbReference type="Pfam" id="PF02541"/>
    </source>
</evidence>
<dbReference type="Gene3D" id="3.30.420.40">
    <property type="match status" value="1"/>
</dbReference>
<dbReference type="PANTHER" id="PTHR30005">
    <property type="entry name" value="EXOPOLYPHOSPHATASE"/>
    <property type="match status" value="1"/>
</dbReference>
<dbReference type="SUPFAM" id="SSF53067">
    <property type="entry name" value="Actin-like ATPase domain"/>
    <property type="match status" value="2"/>
</dbReference>
<comment type="similarity">
    <text evidence="1">Belongs to the GppA/Ppx family.</text>
</comment>
<evidence type="ECO:0000256" key="1">
    <source>
        <dbReference type="ARBA" id="ARBA00007125"/>
    </source>
</evidence>
<reference evidence="3 4" key="1">
    <citation type="submission" date="2016-11" db="EMBL/GenBank/DDBJ databases">
        <authorList>
            <person name="Jaros S."/>
            <person name="Januszkiewicz K."/>
            <person name="Wedrychowicz H."/>
        </authorList>
    </citation>
    <scope>NUCLEOTIDE SEQUENCE [LARGE SCALE GENOMIC DNA]</scope>
    <source>
        <strain evidence="3 4">DSM 19022</strain>
    </source>
</reference>
<dbReference type="PANTHER" id="PTHR30005:SF0">
    <property type="entry name" value="RETROGRADE REGULATION PROTEIN 2"/>
    <property type="match status" value="1"/>
</dbReference>
<sequence length="305" mass="33840">MNKIAAIDLGTNSIRLMLCQVANRRFLAKSKEIITTRIGKDMSNTGTLTEKAMDRNIEAIKYFKKRAEEYGAEKIIIFATSAIRDASNKDFFLERVKNETGLDIMVLDGEEEAAIGMLGASYGFEGDNLLVIDVGGGSTELVLGLGDKIIYSKSINAGAVRMTERYIKSNPIGDSDIENLEKCLEELFHDTLNDLKGQKIDKIVAIGGTATTAASIFHKAKVYDWQKIHNTILAKSFLNEIFESLRSMSVKERYNVDGLQKERADIIPAGIFIIKHILNNLDASQVIISENDNLEGAIMKYGEIF</sequence>
<evidence type="ECO:0000313" key="3">
    <source>
        <dbReference type="EMBL" id="SHJ08549.1"/>
    </source>
</evidence>
<evidence type="ECO:0000313" key="4">
    <source>
        <dbReference type="Proteomes" id="UP000184442"/>
    </source>
</evidence>
<feature type="domain" description="Ppx/GppA phosphatase N-terminal" evidence="2">
    <location>
        <begin position="30"/>
        <end position="298"/>
    </location>
</feature>
<accession>A0A1M6GF46</accession>
<name>A0A1M6GF46_9FIRM</name>
<dbReference type="RefSeq" id="WP_073026400.1">
    <property type="nucleotide sequence ID" value="NZ_FQZS01000015.1"/>
</dbReference>
<dbReference type="Proteomes" id="UP000184442">
    <property type="component" value="Unassembled WGS sequence"/>
</dbReference>
<organism evidence="3 4">
    <name type="scientific">Lutispora thermophila DSM 19022</name>
    <dbReference type="NCBI Taxonomy" id="1122184"/>
    <lineage>
        <taxon>Bacteria</taxon>
        <taxon>Bacillati</taxon>
        <taxon>Bacillota</taxon>
        <taxon>Clostridia</taxon>
        <taxon>Lutisporales</taxon>
        <taxon>Lutisporaceae</taxon>
        <taxon>Lutispora</taxon>
    </lineage>
</organism>
<dbReference type="InterPro" id="IPR043129">
    <property type="entry name" value="ATPase_NBD"/>
</dbReference>
<keyword evidence="4" id="KW-1185">Reference proteome</keyword>
<protein>
    <submittedName>
        <fullName evidence="3">Exopolyphosphatase / guanosine-5'-triphosphate,3'-diphosphate pyrophosphatase</fullName>
    </submittedName>
</protein>
<dbReference type="EMBL" id="FQZS01000015">
    <property type="protein sequence ID" value="SHJ08549.1"/>
    <property type="molecule type" value="Genomic_DNA"/>
</dbReference>
<dbReference type="InterPro" id="IPR050273">
    <property type="entry name" value="GppA/Ppx_hydrolase"/>
</dbReference>
<dbReference type="InterPro" id="IPR003695">
    <property type="entry name" value="Ppx_GppA_N"/>
</dbReference>
<dbReference type="AlphaFoldDB" id="A0A1M6GF46"/>
<dbReference type="Gene3D" id="3.30.420.150">
    <property type="entry name" value="Exopolyphosphatase. Domain 2"/>
    <property type="match status" value="1"/>
</dbReference>
<proteinExistence type="inferred from homology"/>
<dbReference type="STRING" id="1122184.SAMN02745176_02357"/>
<dbReference type="OrthoDB" id="9807195at2"/>
<dbReference type="CDD" id="cd24054">
    <property type="entry name" value="ASKHA_NBD_AaPPX-GppA_MtPPX2-like"/>
    <property type="match status" value="1"/>
</dbReference>
<dbReference type="Pfam" id="PF02541">
    <property type="entry name" value="Ppx-GppA"/>
    <property type="match status" value="1"/>
</dbReference>
<dbReference type="GO" id="GO:0016462">
    <property type="term" value="F:pyrophosphatase activity"/>
    <property type="evidence" value="ECO:0007669"/>
    <property type="project" value="TreeGrafter"/>
</dbReference>
<gene>
    <name evidence="3" type="ORF">SAMN02745176_02357</name>
</gene>